<keyword evidence="2" id="KW-0808">Transferase</keyword>
<dbReference type="AlphaFoldDB" id="A0A558R1W7"/>
<dbReference type="InterPro" id="IPR013216">
    <property type="entry name" value="Methyltransf_11"/>
</dbReference>
<keyword evidence="3" id="KW-1185">Reference proteome</keyword>
<dbReference type="RefSeq" id="WP_145152159.1">
    <property type="nucleotide sequence ID" value="NZ_VNIM01000047.1"/>
</dbReference>
<feature type="domain" description="Methyltransferase type 11" evidence="1">
    <location>
        <begin position="242"/>
        <end position="357"/>
    </location>
</feature>
<dbReference type="Pfam" id="PF08241">
    <property type="entry name" value="Methyltransf_11"/>
    <property type="match status" value="1"/>
</dbReference>
<comment type="caution">
    <text evidence="2">The sequence shown here is derived from an EMBL/GenBank/DDBJ whole genome shotgun (WGS) entry which is preliminary data.</text>
</comment>
<dbReference type="CDD" id="cd02440">
    <property type="entry name" value="AdoMet_MTases"/>
    <property type="match status" value="1"/>
</dbReference>
<keyword evidence="2" id="KW-0489">Methyltransferase</keyword>
<evidence type="ECO:0000313" key="3">
    <source>
        <dbReference type="Proteomes" id="UP000318681"/>
    </source>
</evidence>
<dbReference type="Gene3D" id="3.40.50.150">
    <property type="entry name" value="Vaccinia Virus protein VP39"/>
    <property type="match status" value="1"/>
</dbReference>
<protein>
    <submittedName>
        <fullName evidence="2">Class I SAM-dependent methyltransferase</fullName>
    </submittedName>
</protein>
<evidence type="ECO:0000259" key="1">
    <source>
        <dbReference type="Pfam" id="PF08241"/>
    </source>
</evidence>
<dbReference type="GO" id="GO:0032259">
    <property type="term" value="P:methylation"/>
    <property type="evidence" value="ECO:0007669"/>
    <property type="project" value="UniProtKB-KW"/>
</dbReference>
<sequence>MVVEPAANMPEEVTAQPLDPFAFWPPLVSRIGGLGGHEAGGDEAYAFHTSYIHCDEGPAVFTLRFKGLKATRGSLTLSVNVLPLRANSIAFKAASDSIPFRNLILDEGVATIRVAATSGNSYAVLGYIYDETDASAESLEIDVRRVVDVDAFTRKLIDARRTLFSTTTVHPVPRLVSREAPTLADPVCQMCTAAQFEEPVYREWVDRMEIGKHRHRKHWEYVYVLQSLRRYGVLAEGARGLGFGVGNETLPAVMAAMGCTVVATDLPADHAQVADWSATNQHIASVEGLRQPTICPDELFDQRVSFRAVDMSALPEDMVDFDFIWSSCAFEHLGSIPAGLRFVEEAMRCLKPGGVAVHTTEFNLSSNDETVDAGATVLFRRKDFERLALSLISRGHEVAQFKYEQGDTEIDRHIDLPPFGGHSHLKIALGEFVATSFGIIVRRGLAT</sequence>
<gene>
    <name evidence="2" type="ORF">FOY91_12255</name>
</gene>
<dbReference type="Proteomes" id="UP000318681">
    <property type="component" value="Unassembled WGS sequence"/>
</dbReference>
<organism evidence="2 3">
    <name type="scientific">Alterirhizorhabdus solaris</name>
    <dbReference type="NCBI Taxonomy" id="2529389"/>
    <lineage>
        <taxon>Bacteria</taxon>
        <taxon>Pseudomonadati</taxon>
        <taxon>Pseudomonadota</taxon>
        <taxon>Alphaproteobacteria</taxon>
        <taxon>Sphingomonadales</taxon>
        <taxon>Rhizorhabdaceae</taxon>
        <taxon>Alterirhizorhabdus</taxon>
    </lineage>
</organism>
<dbReference type="GO" id="GO:0008757">
    <property type="term" value="F:S-adenosylmethionine-dependent methyltransferase activity"/>
    <property type="evidence" value="ECO:0007669"/>
    <property type="project" value="InterPro"/>
</dbReference>
<dbReference type="InterPro" id="IPR029063">
    <property type="entry name" value="SAM-dependent_MTases_sf"/>
</dbReference>
<proteinExistence type="predicted"/>
<name>A0A558R1W7_9SPHN</name>
<dbReference type="OrthoDB" id="2548453at2"/>
<reference evidence="2 3" key="1">
    <citation type="submission" date="2019-07" db="EMBL/GenBank/DDBJ databases">
        <title>Sphingomonas solaris sp. nov., isolated from a solar panel from Boston, Massachusetts.</title>
        <authorList>
            <person name="Tanner K."/>
            <person name="Pascual J."/>
            <person name="Mancuso C."/>
            <person name="Pereto J."/>
            <person name="Khalil A."/>
            <person name="Vilanova C."/>
        </authorList>
    </citation>
    <scope>NUCLEOTIDE SEQUENCE [LARGE SCALE GENOMIC DNA]</scope>
    <source>
        <strain evidence="2 3">R4DWN</strain>
    </source>
</reference>
<evidence type="ECO:0000313" key="2">
    <source>
        <dbReference type="EMBL" id="TVV73375.1"/>
    </source>
</evidence>
<dbReference type="SUPFAM" id="SSF53335">
    <property type="entry name" value="S-adenosyl-L-methionine-dependent methyltransferases"/>
    <property type="match status" value="1"/>
</dbReference>
<accession>A0A558R1W7</accession>
<dbReference type="EMBL" id="VNIM01000047">
    <property type="protein sequence ID" value="TVV73375.1"/>
    <property type="molecule type" value="Genomic_DNA"/>
</dbReference>